<dbReference type="EMBL" id="CP031933">
    <property type="protein sequence ID" value="AYE38379.1"/>
    <property type="molecule type" value="Genomic_DNA"/>
</dbReference>
<dbReference type="Gene3D" id="3.40.50.300">
    <property type="entry name" value="P-loop containing nucleotide triphosphate hydrolases"/>
    <property type="match status" value="1"/>
</dbReference>
<protein>
    <recommendedName>
        <fullName evidence="3">Terminase</fullName>
    </recommendedName>
</protein>
<evidence type="ECO:0008006" key="3">
    <source>
        <dbReference type="Google" id="ProtNLM"/>
    </source>
</evidence>
<organism evidence="1 2">
    <name type="scientific">Companilactobacillus zhachilii</name>
    <dbReference type="NCBI Taxonomy" id="2304606"/>
    <lineage>
        <taxon>Bacteria</taxon>
        <taxon>Bacillati</taxon>
        <taxon>Bacillota</taxon>
        <taxon>Bacilli</taxon>
        <taxon>Lactobacillales</taxon>
        <taxon>Lactobacillaceae</taxon>
        <taxon>Companilactobacillus</taxon>
    </lineage>
</organism>
<sequence>MVNYGAVRAGKTFVDNFVFLPDVRHAEVAQGQGVLHPQYILAGVSSKTIQNNALNEIENTFGLKFHFDKHNSFEIKFPVLPAMRIVQAFTGTIAGLVAIRGMTAYGAYINEASLVAEFVFDGIRKRCSLEGSRVVCDTNSDIPTHWLKNKYIGNPNHSKEIRSNHFRIDSNTFLSKTYIQNLKETDFLECFTIVLSKENEQLLKVSFIRILIERQ</sequence>
<proteinExistence type="predicted"/>
<evidence type="ECO:0000313" key="2">
    <source>
        <dbReference type="Proteomes" id="UP000267208"/>
    </source>
</evidence>
<dbReference type="AlphaFoldDB" id="A0A386PU42"/>
<evidence type="ECO:0000313" key="1">
    <source>
        <dbReference type="EMBL" id="AYE38379.1"/>
    </source>
</evidence>
<dbReference type="OrthoDB" id="4498710at2"/>
<keyword evidence="2" id="KW-1185">Reference proteome</keyword>
<dbReference type="InterPro" id="IPR027417">
    <property type="entry name" value="P-loop_NTPase"/>
</dbReference>
<gene>
    <name evidence="1" type="ORF">D1B17_06910</name>
</gene>
<dbReference type="Proteomes" id="UP000267208">
    <property type="component" value="Chromosome"/>
</dbReference>
<accession>A0A386PU42</accession>
<name>A0A386PU42_9LACO</name>
<dbReference type="KEGG" id="lzh:D1B17_06910"/>
<reference evidence="2" key="1">
    <citation type="submission" date="2018-08" db="EMBL/GenBank/DDBJ databases">
        <title>Genome of Lactobacillus sp. HBUAS52074.</title>
        <authorList>
            <person name="Guo Z."/>
            <person name="Zhang Z.D."/>
        </authorList>
    </citation>
    <scope>NUCLEOTIDE SEQUENCE [LARGE SCALE GENOMIC DNA]</scope>
    <source>
        <strain evidence="2">HBUAS52074</strain>
    </source>
</reference>